<dbReference type="CDD" id="cd02042">
    <property type="entry name" value="ParAB_family"/>
    <property type="match status" value="1"/>
</dbReference>
<dbReference type="KEGG" id="cyj:Cyan7822_1591"/>
<evidence type="ECO:0000259" key="1">
    <source>
        <dbReference type="Pfam" id="PF13614"/>
    </source>
</evidence>
<dbReference type="Gene3D" id="3.40.50.300">
    <property type="entry name" value="P-loop containing nucleotide triphosphate hydrolases"/>
    <property type="match status" value="1"/>
</dbReference>
<evidence type="ECO:0000313" key="3">
    <source>
        <dbReference type="Proteomes" id="UP000008206"/>
    </source>
</evidence>
<name>E0U6D9_GLOV7</name>
<gene>
    <name evidence="2" type="ordered locus">Cyan7822_1591</name>
</gene>
<evidence type="ECO:0000313" key="2">
    <source>
        <dbReference type="EMBL" id="ADN13582.1"/>
    </source>
</evidence>
<feature type="domain" description="AAA" evidence="1">
    <location>
        <begin position="185"/>
        <end position="353"/>
    </location>
</feature>
<dbReference type="Proteomes" id="UP000008206">
    <property type="component" value="Chromosome"/>
</dbReference>
<dbReference type="HOGENOM" id="CLU_608136_0_0_3"/>
<protein>
    <submittedName>
        <fullName evidence="2">Cobyrinic acid a,c-diamide synthase</fullName>
    </submittedName>
</protein>
<dbReference type="SUPFAM" id="SSF52540">
    <property type="entry name" value="P-loop containing nucleoside triphosphate hydrolases"/>
    <property type="match status" value="1"/>
</dbReference>
<dbReference type="STRING" id="497965.Cyan7822_1591"/>
<sequence length="473" mass="53610">MVAQPISFDDNEIRLNWQEILESIPYNANEPLVCKLFVEPLLAELGFSQQEWFPEFSTGKGSCKVDYAARKNNHKAIFIKAKTNPYLLIEAKGRQTNGGAKINLATGTPQYKDAQIQIKDYLLSPNCKTAQWGIITNSEHIQLFRRHGKVVFPATENYLIKKDNIEQIITQIKRFINQTPRALSICVYNDKGGVGKSTTVANLASVLGILNKKVLVIDFDPQQGDLTASLGKGEASVKFSDALMNTKINIDDVIQPFFIQLKQKQVHVFDLICPDDKLEEIMTNEIKMAQIQGGNTRLRRLIHPLLNCYDYIIFDSPTNWSFLSKSCVYASDVVLIPTNSNNFASLKNAKKVIKQYLPEIQDERRKNHEYGIPIALPIFFNQHSSTEAQMKTTHEEIKKLLTIETPRGSLRDEELFSLFYPKSINGLADQSVFNIPQYAIVASAAFSRRPAALSHQTAYQYYLALAKEYFINE</sequence>
<dbReference type="Pfam" id="PF13614">
    <property type="entry name" value="AAA_31"/>
    <property type="match status" value="1"/>
</dbReference>
<reference evidence="3" key="1">
    <citation type="journal article" date="2011" name="MBio">
        <title>Novel metabolic attributes of the genus Cyanothece, comprising a group of unicellular nitrogen-fixing Cyanobacteria.</title>
        <authorList>
            <person name="Bandyopadhyay A."/>
            <person name="Elvitigala T."/>
            <person name="Welsh E."/>
            <person name="Stockel J."/>
            <person name="Liberton M."/>
            <person name="Min H."/>
            <person name="Sherman L.A."/>
            <person name="Pakrasi H.B."/>
        </authorList>
    </citation>
    <scope>NUCLEOTIDE SEQUENCE [LARGE SCALE GENOMIC DNA]</scope>
    <source>
        <strain evidence="3">PCC 7822</strain>
    </source>
</reference>
<dbReference type="OrthoDB" id="9815116at2"/>
<dbReference type="RefSeq" id="WP_013321689.1">
    <property type="nucleotide sequence ID" value="NC_014501.1"/>
</dbReference>
<dbReference type="AlphaFoldDB" id="E0U6D9"/>
<dbReference type="InterPro" id="IPR027417">
    <property type="entry name" value="P-loop_NTPase"/>
</dbReference>
<dbReference type="eggNOG" id="COG1192">
    <property type="taxonomic scope" value="Bacteria"/>
</dbReference>
<accession>E0U6D9</accession>
<dbReference type="InterPro" id="IPR050678">
    <property type="entry name" value="DNA_Partitioning_ATPase"/>
</dbReference>
<dbReference type="InterPro" id="IPR025669">
    <property type="entry name" value="AAA_dom"/>
</dbReference>
<organism evidence="2 3">
    <name type="scientific">Gloeothece verrucosa (strain PCC 7822)</name>
    <name type="common">Cyanothece sp. (strain PCC 7822)</name>
    <dbReference type="NCBI Taxonomy" id="497965"/>
    <lineage>
        <taxon>Bacteria</taxon>
        <taxon>Bacillati</taxon>
        <taxon>Cyanobacteriota</taxon>
        <taxon>Cyanophyceae</taxon>
        <taxon>Oscillatoriophycideae</taxon>
        <taxon>Chroococcales</taxon>
        <taxon>Aphanothecaceae</taxon>
        <taxon>Gloeothece</taxon>
        <taxon>Gloeothece verrucosa</taxon>
    </lineage>
</organism>
<dbReference type="PANTHER" id="PTHR13696:SF99">
    <property type="entry name" value="COBYRINIC ACID AC-DIAMIDE SYNTHASE"/>
    <property type="match status" value="1"/>
</dbReference>
<dbReference type="EMBL" id="CP002198">
    <property type="protein sequence ID" value="ADN13582.1"/>
    <property type="molecule type" value="Genomic_DNA"/>
</dbReference>
<proteinExistence type="predicted"/>
<keyword evidence="3" id="KW-1185">Reference proteome</keyword>
<dbReference type="PANTHER" id="PTHR13696">
    <property type="entry name" value="P-LOOP CONTAINING NUCLEOSIDE TRIPHOSPHATE HYDROLASE"/>
    <property type="match status" value="1"/>
</dbReference>